<keyword evidence="3" id="KW-1185">Reference proteome</keyword>
<organism>
    <name type="scientific">Culex quinquefasciatus</name>
    <name type="common">Southern house mosquito</name>
    <name type="synonym">Culex pungens</name>
    <dbReference type="NCBI Taxonomy" id="7176"/>
    <lineage>
        <taxon>Eukaryota</taxon>
        <taxon>Metazoa</taxon>
        <taxon>Ecdysozoa</taxon>
        <taxon>Arthropoda</taxon>
        <taxon>Hexapoda</taxon>
        <taxon>Insecta</taxon>
        <taxon>Pterygota</taxon>
        <taxon>Neoptera</taxon>
        <taxon>Endopterygota</taxon>
        <taxon>Diptera</taxon>
        <taxon>Nematocera</taxon>
        <taxon>Culicoidea</taxon>
        <taxon>Culicidae</taxon>
        <taxon>Culicinae</taxon>
        <taxon>Culicini</taxon>
        <taxon>Culex</taxon>
        <taxon>Culex</taxon>
    </lineage>
</organism>
<reference evidence="2" key="2">
    <citation type="submission" date="2020-05" db="UniProtKB">
        <authorList>
            <consortium name="EnsemblMetazoa"/>
        </authorList>
    </citation>
    <scope>IDENTIFICATION</scope>
    <source>
        <strain evidence="2">JHB</strain>
    </source>
</reference>
<dbReference type="KEGG" id="cqu:CpipJ_CPIJ006291"/>
<gene>
    <name evidence="2" type="primary">6037894</name>
    <name evidence="1" type="ORF">CpipJ_CPIJ006291</name>
</gene>
<proteinExistence type="predicted"/>
<sequence>MVSLLNEAYSSIGRALYNLKWPTKLEYNEGYKFEYRSVRQTMITVLVVSQQSLGLNCFGFFEFTQERFWELLSFLGGRRY</sequence>
<dbReference type="AlphaFoldDB" id="B0WGC3"/>
<dbReference type="Proteomes" id="UP000002320">
    <property type="component" value="Unassembled WGS sequence"/>
</dbReference>
<protein>
    <submittedName>
        <fullName evidence="1 2">Odorant receptor 7a</fullName>
    </submittedName>
</protein>
<dbReference type="HOGENOM" id="CLU_2592111_0_0_1"/>
<reference evidence="1" key="1">
    <citation type="submission" date="2007-03" db="EMBL/GenBank/DDBJ databases">
        <title>Annotation of Culex pipiens quinquefasciatus.</title>
        <authorList>
            <consortium name="The Broad Institute Genome Sequencing Platform"/>
            <person name="Atkinson P.W."/>
            <person name="Hemingway J."/>
            <person name="Christensen B.M."/>
            <person name="Higgs S."/>
            <person name="Kodira C."/>
            <person name="Hannick L."/>
            <person name="Megy K."/>
            <person name="O'Leary S."/>
            <person name="Pearson M."/>
            <person name="Haas B.J."/>
            <person name="Mauceli E."/>
            <person name="Wortman J.R."/>
            <person name="Lee N.H."/>
            <person name="Guigo R."/>
            <person name="Stanke M."/>
            <person name="Alvarado L."/>
            <person name="Amedeo P."/>
            <person name="Antoine C.H."/>
            <person name="Arensburger P."/>
            <person name="Bidwell S.L."/>
            <person name="Crawford M."/>
            <person name="Camaro F."/>
            <person name="Devon K."/>
            <person name="Engels R."/>
            <person name="Hammond M."/>
            <person name="Howarth C."/>
            <person name="Koehrsen M."/>
            <person name="Lawson D."/>
            <person name="Montgomery P."/>
            <person name="Nene V."/>
            <person name="Nusbaum C."/>
            <person name="Puiu D."/>
            <person name="Romero-Severson J."/>
            <person name="Severson D.W."/>
            <person name="Shumway M."/>
            <person name="Sisk P."/>
            <person name="Stolte C."/>
            <person name="Zeng Q."/>
            <person name="Eisenstadt E."/>
            <person name="Fraser-Liggett C."/>
            <person name="Strausberg R."/>
            <person name="Galagan J."/>
            <person name="Birren B."/>
            <person name="Collins F.H."/>
        </authorList>
    </citation>
    <scope>NUCLEOTIDE SEQUENCE [LARGE SCALE GENOMIC DNA]</scope>
    <source>
        <strain evidence="1">JHB</strain>
    </source>
</reference>
<evidence type="ECO:0000313" key="1">
    <source>
        <dbReference type="EMBL" id="EDS26861.1"/>
    </source>
</evidence>
<evidence type="ECO:0000313" key="2">
    <source>
        <dbReference type="EnsemblMetazoa" id="CPIJ006291-PA"/>
    </source>
</evidence>
<evidence type="ECO:0000313" key="3">
    <source>
        <dbReference type="Proteomes" id="UP000002320"/>
    </source>
</evidence>
<dbReference type="EMBL" id="DS231924">
    <property type="protein sequence ID" value="EDS26861.1"/>
    <property type="molecule type" value="Genomic_DNA"/>
</dbReference>
<keyword evidence="1" id="KW-0675">Receptor</keyword>
<accession>B0WGC3</accession>
<dbReference type="EnsemblMetazoa" id="CPIJ006291-RA">
    <property type="protein sequence ID" value="CPIJ006291-PA"/>
    <property type="gene ID" value="CPIJ006291"/>
</dbReference>
<dbReference type="InParanoid" id="B0WGC3"/>
<name>B0WGC3_CULQU</name>
<dbReference type="VEuPathDB" id="VectorBase:CPIJ006291"/>